<evidence type="ECO:0000313" key="2">
    <source>
        <dbReference type="Proteomes" id="UP000805704"/>
    </source>
</evidence>
<accession>A0ACB7EZE5</accession>
<evidence type="ECO:0000313" key="1">
    <source>
        <dbReference type="EMBL" id="KAG8007287.1"/>
    </source>
</evidence>
<gene>
    <name evidence="1" type="ORF">GBF38_008544</name>
</gene>
<keyword evidence="2" id="KW-1185">Reference proteome</keyword>
<reference evidence="1" key="1">
    <citation type="submission" date="2020-04" db="EMBL/GenBank/DDBJ databases">
        <title>A chromosome-scale assembly and high-density genetic map of the yellow drum (Nibea albiflora) genome.</title>
        <authorList>
            <person name="Xu D."/>
            <person name="Zhang W."/>
            <person name="Chen R."/>
            <person name="Tan P."/>
            <person name="Wang L."/>
            <person name="Song H."/>
            <person name="Tian L."/>
            <person name="Zhu Q."/>
            <person name="Wang B."/>
        </authorList>
    </citation>
    <scope>NUCLEOTIDE SEQUENCE</scope>
    <source>
        <strain evidence="1">ZJHYS-2018</strain>
    </source>
</reference>
<protein>
    <submittedName>
        <fullName evidence="1">Uncharacterized protein</fullName>
    </submittedName>
</protein>
<comment type="caution">
    <text evidence="1">The sequence shown here is derived from an EMBL/GenBank/DDBJ whole genome shotgun (WGS) entry which is preliminary data.</text>
</comment>
<organism evidence="1 2">
    <name type="scientific">Nibea albiflora</name>
    <name type="common">Yellow drum</name>
    <name type="synonym">Corvina albiflora</name>
    <dbReference type="NCBI Taxonomy" id="240163"/>
    <lineage>
        <taxon>Eukaryota</taxon>
        <taxon>Metazoa</taxon>
        <taxon>Chordata</taxon>
        <taxon>Craniata</taxon>
        <taxon>Vertebrata</taxon>
        <taxon>Euteleostomi</taxon>
        <taxon>Actinopterygii</taxon>
        <taxon>Neopterygii</taxon>
        <taxon>Teleostei</taxon>
        <taxon>Neoteleostei</taxon>
        <taxon>Acanthomorphata</taxon>
        <taxon>Eupercaria</taxon>
        <taxon>Sciaenidae</taxon>
        <taxon>Nibea</taxon>
    </lineage>
</organism>
<dbReference type="EMBL" id="CM024790">
    <property type="protein sequence ID" value="KAG8007287.1"/>
    <property type="molecule type" value="Genomic_DNA"/>
</dbReference>
<sequence length="64" mass="7152">TLLSFCSSSLCRLKLLTVLSHVLMIRSFLGHSRSEGATFPQVMLVEERGEETSIIIMTISIMTH</sequence>
<dbReference type="Proteomes" id="UP000805704">
    <property type="component" value="Chromosome 2"/>
</dbReference>
<feature type="non-terminal residue" evidence="1">
    <location>
        <position position="1"/>
    </location>
</feature>
<name>A0ACB7EZE5_NIBAL</name>
<proteinExistence type="predicted"/>